<dbReference type="RefSeq" id="WP_036027516.1">
    <property type="nucleotide sequence ID" value="NZ_CBCPIX010000002.1"/>
</dbReference>
<dbReference type="Gene3D" id="3.40.50.300">
    <property type="entry name" value="P-loop containing nucleotide triphosphate hydrolases"/>
    <property type="match status" value="2"/>
</dbReference>
<evidence type="ECO:0000313" key="18">
    <source>
        <dbReference type="EMBL" id="ATF26991.1"/>
    </source>
</evidence>
<dbReference type="Pfam" id="PF00271">
    <property type="entry name" value="Helicase_C"/>
    <property type="match status" value="1"/>
</dbReference>
<dbReference type="GO" id="GO:0016887">
    <property type="term" value="F:ATP hydrolysis activity"/>
    <property type="evidence" value="ECO:0007669"/>
    <property type="project" value="RHEA"/>
</dbReference>
<evidence type="ECO:0000256" key="13">
    <source>
        <dbReference type="ARBA" id="ARBA00034808"/>
    </source>
</evidence>
<dbReference type="OrthoDB" id="9804325at2"/>
<evidence type="ECO:0000256" key="5">
    <source>
        <dbReference type="ARBA" id="ARBA00022801"/>
    </source>
</evidence>
<name>A0A1D2KX60_BROTH</name>
<evidence type="ECO:0000256" key="4">
    <source>
        <dbReference type="ARBA" id="ARBA00022763"/>
    </source>
</evidence>
<dbReference type="PROSITE" id="PS51192">
    <property type="entry name" value="HELICASE_ATP_BIND_1"/>
    <property type="match status" value="1"/>
</dbReference>
<dbReference type="Pfam" id="PF19833">
    <property type="entry name" value="RecG_dom3_C"/>
    <property type="match status" value="1"/>
</dbReference>
<dbReference type="GO" id="GO:0003677">
    <property type="term" value="F:DNA binding"/>
    <property type="evidence" value="ECO:0007669"/>
    <property type="project" value="UniProtKB-KW"/>
</dbReference>
<evidence type="ECO:0000256" key="8">
    <source>
        <dbReference type="ARBA" id="ARBA00023125"/>
    </source>
</evidence>
<dbReference type="InterPro" id="IPR047112">
    <property type="entry name" value="RecG/Mfd"/>
</dbReference>
<keyword evidence="9 15" id="KW-0233">DNA recombination</keyword>
<organism evidence="18 19">
    <name type="scientific">Brochothrix thermosphacta</name>
    <name type="common">Microbacterium thermosphactum</name>
    <dbReference type="NCBI Taxonomy" id="2756"/>
    <lineage>
        <taxon>Bacteria</taxon>
        <taxon>Bacillati</taxon>
        <taxon>Bacillota</taxon>
        <taxon>Bacilli</taxon>
        <taxon>Bacillales</taxon>
        <taxon>Listeriaceae</taxon>
        <taxon>Brochothrix</taxon>
    </lineage>
</organism>
<keyword evidence="7 15" id="KW-0067">ATP-binding</keyword>
<dbReference type="Pfam" id="PF00270">
    <property type="entry name" value="DEAD"/>
    <property type="match status" value="1"/>
</dbReference>
<protein>
    <recommendedName>
        <fullName evidence="2 15">ATP-dependent DNA helicase RecG</fullName>
        <ecNumber evidence="13 15">5.6.2.4</ecNumber>
    </recommendedName>
</protein>
<dbReference type="SUPFAM" id="SSF50249">
    <property type="entry name" value="Nucleic acid-binding proteins"/>
    <property type="match status" value="1"/>
</dbReference>
<dbReference type="SMART" id="SM00490">
    <property type="entry name" value="HELICc"/>
    <property type="match status" value="1"/>
</dbReference>
<evidence type="ECO:0000256" key="2">
    <source>
        <dbReference type="ARBA" id="ARBA00017846"/>
    </source>
</evidence>
<dbReference type="SUPFAM" id="SSF52540">
    <property type="entry name" value="P-loop containing nucleoside triphosphate hydrolases"/>
    <property type="match status" value="2"/>
</dbReference>
<comment type="catalytic activity">
    <reaction evidence="12 15">
        <text>Couples ATP hydrolysis with the unwinding of duplex DNA by translocating in the 3'-5' direction.</text>
        <dbReference type="EC" id="5.6.2.4"/>
    </reaction>
</comment>
<dbReference type="Proteomes" id="UP000243591">
    <property type="component" value="Chromosome"/>
</dbReference>
<dbReference type="InterPro" id="IPR027417">
    <property type="entry name" value="P-loop_NTPase"/>
</dbReference>
<proteinExistence type="inferred from homology"/>
<dbReference type="CDD" id="cd17992">
    <property type="entry name" value="DEXHc_RecG"/>
    <property type="match status" value="1"/>
</dbReference>
<comment type="catalytic activity">
    <reaction evidence="14 15">
        <text>ATP + H2O = ADP + phosphate + H(+)</text>
        <dbReference type="Rhea" id="RHEA:13065"/>
        <dbReference type="ChEBI" id="CHEBI:15377"/>
        <dbReference type="ChEBI" id="CHEBI:15378"/>
        <dbReference type="ChEBI" id="CHEBI:30616"/>
        <dbReference type="ChEBI" id="CHEBI:43474"/>
        <dbReference type="ChEBI" id="CHEBI:456216"/>
        <dbReference type="EC" id="5.6.2.4"/>
    </reaction>
</comment>
<dbReference type="PANTHER" id="PTHR47964:SF1">
    <property type="entry name" value="ATP-DEPENDENT DNA HELICASE HOMOLOG RECG, CHLOROPLASTIC"/>
    <property type="match status" value="1"/>
</dbReference>
<keyword evidence="5 15" id="KW-0378">Hydrolase</keyword>
<dbReference type="GO" id="GO:0006310">
    <property type="term" value="P:DNA recombination"/>
    <property type="evidence" value="ECO:0007669"/>
    <property type="project" value="UniProtKB-UniRule"/>
</dbReference>
<evidence type="ECO:0000256" key="12">
    <source>
        <dbReference type="ARBA" id="ARBA00034617"/>
    </source>
</evidence>
<feature type="domain" description="Helicase C-terminal" evidence="17">
    <location>
        <begin position="456"/>
        <end position="616"/>
    </location>
</feature>
<dbReference type="AlphaFoldDB" id="A0A1D2KX60"/>
<evidence type="ECO:0000259" key="16">
    <source>
        <dbReference type="PROSITE" id="PS51192"/>
    </source>
</evidence>
<feature type="domain" description="Helicase ATP-binding" evidence="16">
    <location>
        <begin position="276"/>
        <end position="437"/>
    </location>
</feature>
<dbReference type="InterPro" id="IPR004609">
    <property type="entry name" value="ATP-dep_DNA_helicase_RecG"/>
</dbReference>
<dbReference type="KEGG" id="bths:CNY62_11830"/>
<dbReference type="PANTHER" id="PTHR47964">
    <property type="entry name" value="ATP-DEPENDENT DNA HELICASE HOMOLOG RECG, CHLOROPLASTIC"/>
    <property type="match status" value="1"/>
</dbReference>
<dbReference type="STRING" id="2756.BFR44_04255"/>
<reference evidence="18 19" key="1">
    <citation type="submission" date="2017-09" db="EMBL/GenBank/DDBJ databases">
        <title>Complete Genome Sequences of Two Strains of the Meat Spoilage Bacterium Brochothrix thermosphacta Isolated from Ground Chicken.</title>
        <authorList>
            <person name="Paoli G.C."/>
            <person name="Wijey C."/>
            <person name="Chen C.-Y."/>
            <person name="Nguyen L."/>
            <person name="Yan X."/>
            <person name="Irwin P.L."/>
        </authorList>
    </citation>
    <scope>NUCLEOTIDE SEQUENCE [LARGE SCALE GENOMIC DNA]</scope>
    <source>
        <strain evidence="18 19">BI</strain>
    </source>
</reference>
<evidence type="ECO:0000313" key="19">
    <source>
        <dbReference type="Proteomes" id="UP000243591"/>
    </source>
</evidence>
<dbReference type="GO" id="GO:0043138">
    <property type="term" value="F:3'-5' DNA helicase activity"/>
    <property type="evidence" value="ECO:0007669"/>
    <property type="project" value="UniProtKB-EC"/>
</dbReference>
<keyword evidence="11" id="KW-0413">Isomerase</keyword>
<keyword evidence="3 15" id="KW-0547">Nucleotide-binding</keyword>
<keyword evidence="4 15" id="KW-0227">DNA damage</keyword>
<dbReference type="GO" id="GO:0006281">
    <property type="term" value="P:DNA repair"/>
    <property type="evidence" value="ECO:0007669"/>
    <property type="project" value="UniProtKB-UniRule"/>
</dbReference>
<keyword evidence="6 15" id="KW-0347">Helicase</keyword>
<evidence type="ECO:0000256" key="14">
    <source>
        <dbReference type="ARBA" id="ARBA00048988"/>
    </source>
</evidence>
<sequence length="686" mass="77639">MKVDLANAPIKFVKGIGPSAAEKLERLHIETVADMLGYFPFRYENNESVDLSQAAHDTRVNVIGEIVTPAMVAYFGPKRNRLTFKLKVDHLVVQITFFNQAYLKSKLNVGEQIRVSGKWDRARQAISASKYFLVSGSETESDEKKLEPVYHMTEGLKQSQFQKWLKTTWEAYHEQIPELLPESLRQHYQLIDSHDAYEAIHYPTDPGVLLQARRRYTYEELLLFQLKMQLMRQRDKEQSGGISIQYDVQELRRYIASLPFELTGAQKRVVNEICGDMRSVTHMNRLLQGDVGSGKTVVASIAMFSAINAGFQAALMVPTEILAEQHFAELTRLLTPFNISVALLTGSTKKKDRVQLHEQLANGSLDVLIGTHALIQEDVVYHRLGLVVTDEQHRFGVNQRRAFREKGEQPDVLFMTATPIPRTLAITAFGEMDVSVINELPAGRKPIVTQWFKHEQMPDVLAFTRNEIASGRQIYMVAPLIEESENMDLQNAFDLHQQMQQYFGDKIPIGLMHGRLKSAEKEAVMQAFEAGDIKMLVTTTVIEVGVNVPNASTMIIYDAERFGLSQLHQLRGRVGRGGYQSYCYLVADPKTDNGKERMQIMCESNDGFVISQRDLELRGAGDFFGNKQSGIPQFKVADLVEDYRVLEVARDDAMAIVKEKRFKTKEYQALAAAVEHQLAVEAGQLD</sequence>
<evidence type="ECO:0000256" key="6">
    <source>
        <dbReference type="ARBA" id="ARBA00022806"/>
    </source>
</evidence>
<dbReference type="Gene3D" id="2.40.50.140">
    <property type="entry name" value="Nucleic acid-binding proteins"/>
    <property type="match status" value="1"/>
</dbReference>
<dbReference type="NCBIfam" id="NF008168">
    <property type="entry name" value="PRK10917.2-2"/>
    <property type="match status" value="1"/>
</dbReference>
<dbReference type="NCBIfam" id="NF008165">
    <property type="entry name" value="PRK10917.1-3"/>
    <property type="match status" value="1"/>
</dbReference>
<evidence type="ECO:0000256" key="7">
    <source>
        <dbReference type="ARBA" id="ARBA00022840"/>
    </source>
</evidence>
<dbReference type="InterPro" id="IPR045562">
    <property type="entry name" value="RecG_dom3_C"/>
</dbReference>
<dbReference type="SMART" id="SM00487">
    <property type="entry name" value="DEXDc"/>
    <property type="match status" value="1"/>
</dbReference>
<dbReference type="EMBL" id="CP023483">
    <property type="protein sequence ID" value="ATF26991.1"/>
    <property type="molecule type" value="Genomic_DNA"/>
</dbReference>
<dbReference type="EC" id="5.6.2.4" evidence="13 15"/>
<keyword evidence="10 15" id="KW-0234">DNA repair</keyword>
<evidence type="ECO:0000259" key="17">
    <source>
        <dbReference type="PROSITE" id="PS51194"/>
    </source>
</evidence>
<evidence type="ECO:0000256" key="3">
    <source>
        <dbReference type="ARBA" id="ARBA00022741"/>
    </source>
</evidence>
<evidence type="ECO:0000256" key="9">
    <source>
        <dbReference type="ARBA" id="ARBA00023172"/>
    </source>
</evidence>
<dbReference type="GO" id="GO:0005524">
    <property type="term" value="F:ATP binding"/>
    <property type="evidence" value="ECO:0007669"/>
    <property type="project" value="UniProtKB-KW"/>
</dbReference>
<evidence type="ECO:0000256" key="15">
    <source>
        <dbReference type="RuleBase" id="RU363016"/>
    </source>
</evidence>
<dbReference type="NCBIfam" id="TIGR00643">
    <property type="entry name" value="recG"/>
    <property type="match status" value="1"/>
</dbReference>
<dbReference type="InterPro" id="IPR001650">
    <property type="entry name" value="Helicase_C-like"/>
</dbReference>
<keyword evidence="19" id="KW-1185">Reference proteome</keyword>
<comment type="function">
    <text evidence="15">Plays a critical role in recombination and DNA repair. Helps process Holliday junction intermediates to mature products by catalyzing branch migration. Has replication fork regression activity, unwinds stalled or blocked replication forks to make a HJ that can be resolved. Has a DNA unwinding activity characteristic of a DNA helicase with 3'-5' polarity.</text>
</comment>
<dbReference type="InterPro" id="IPR033454">
    <property type="entry name" value="RecG_wedge"/>
</dbReference>
<dbReference type="Pfam" id="PF17191">
    <property type="entry name" value="RecG_wedge"/>
    <property type="match status" value="1"/>
</dbReference>
<evidence type="ECO:0000256" key="10">
    <source>
        <dbReference type="ARBA" id="ARBA00023204"/>
    </source>
</evidence>
<dbReference type="InterPro" id="IPR011545">
    <property type="entry name" value="DEAD/DEAH_box_helicase_dom"/>
</dbReference>
<evidence type="ECO:0000256" key="11">
    <source>
        <dbReference type="ARBA" id="ARBA00023235"/>
    </source>
</evidence>
<gene>
    <name evidence="18" type="ORF">CNY62_11830</name>
</gene>
<comment type="similarity">
    <text evidence="1 15">Belongs to the helicase family. RecG subfamily.</text>
</comment>
<keyword evidence="8" id="KW-0238">DNA-binding</keyword>
<dbReference type="InterPro" id="IPR012340">
    <property type="entry name" value="NA-bd_OB-fold"/>
</dbReference>
<evidence type="ECO:0000256" key="1">
    <source>
        <dbReference type="ARBA" id="ARBA00007504"/>
    </source>
</evidence>
<dbReference type="CDD" id="cd04488">
    <property type="entry name" value="RecG_wedge_OBF"/>
    <property type="match status" value="1"/>
</dbReference>
<dbReference type="InterPro" id="IPR014001">
    <property type="entry name" value="Helicase_ATP-bd"/>
</dbReference>
<dbReference type="PROSITE" id="PS51194">
    <property type="entry name" value="HELICASE_CTER"/>
    <property type="match status" value="1"/>
</dbReference>
<accession>A0A1D2KX60</accession>